<dbReference type="GO" id="GO:0008270">
    <property type="term" value="F:zinc ion binding"/>
    <property type="evidence" value="ECO:0007669"/>
    <property type="project" value="UniProtKB-UniRule"/>
</dbReference>
<dbReference type="Gene3D" id="3.40.1050.10">
    <property type="entry name" value="Carbonic anhydrase"/>
    <property type="match status" value="1"/>
</dbReference>
<dbReference type="PROSITE" id="PS00705">
    <property type="entry name" value="PROK_CO2_ANHYDRASE_2"/>
    <property type="match status" value="1"/>
</dbReference>
<dbReference type="InterPro" id="IPR001765">
    <property type="entry name" value="Carbonic_anhydrase"/>
</dbReference>
<evidence type="ECO:0000313" key="9">
    <source>
        <dbReference type="Proteomes" id="UP000288805"/>
    </source>
</evidence>
<dbReference type="EMBL" id="QGNW01001302">
    <property type="protein sequence ID" value="RVW46626.1"/>
    <property type="molecule type" value="Genomic_DNA"/>
</dbReference>
<evidence type="ECO:0000256" key="2">
    <source>
        <dbReference type="ARBA" id="ARBA00012925"/>
    </source>
</evidence>
<dbReference type="InterPro" id="IPR015892">
    <property type="entry name" value="Carbonic_anhydrase_CS"/>
</dbReference>
<dbReference type="Proteomes" id="UP000288805">
    <property type="component" value="Unassembled WGS sequence"/>
</dbReference>
<comment type="catalytic activity">
    <reaction evidence="5 7">
        <text>hydrogencarbonate + H(+) = CO2 + H2O</text>
        <dbReference type="Rhea" id="RHEA:10748"/>
        <dbReference type="ChEBI" id="CHEBI:15377"/>
        <dbReference type="ChEBI" id="CHEBI:15378"/>
        <dbReference type="ChEBI" id="CHEBI:16526"/>
        <dbReference type="ChEBI" id="CHEBI:17544"/>
        <dbReference type="EC" id="4.2.1.1"/>
    </reaction>
</comment>
<dbReference type="EC" id="4.2.1.1" evidence="2 7"/>
<name>A0A438EFY2_VITVI</name>
<dbReference type="InterPro" id="IPR036874">
    <property type="entry name" value="Carbonic_anhydrase_sf"/>
</dbReference>
<dbReference type="AlphaFoldDB" id="A0A438EFY2"/>
<evidence type="ECO:0000256" key="7">
    <source>
        <dbReference type="RuleBase" id="RU003956"/>
    </source>
</evidence>
<evidence type="ECO:0000313" key="8">
    <source>
        <dbReference type="EMBL" id="RVW46626.1"/>
    </source>
</evidence>
<reference evidence="8 9" key="1">
    <citation type="journal article" date="2018" name="PLoS Genet.">
        <title>Population sequencing reveals clonal diversity and ancestral inbreeding in the grapevine cultivar Chardonnay.</title>
        <authorList>
            <person name="Roach M.J."/>
            <person name="Johnson D.L."/>
            <person name="Bohlmann J."/>
            <person name="van Vuuren H.J."/>
            <person name="Jones S.J."/>
            <person name="Pretorius I.S."/>
            <person name="Schmidt S.A."/>
            <person name="Borneman A.R."/>
        </authorList>
    </citation>
    <scope>NUCLEOTIDE SEQUENCE [LARGE SCALE GENOMIC DNA]</scope>
    <source>
        <strain evidence="9">cv. Chardonnay</strain>
        <tissue evidence="8">Leaf</tissue>
    </source>
</reference>
<keyword evidence="3 6" id="KW-0862">Zinc</keyword>
<dbReference type="GO" id="GO:0015976">
    <property type="term" value="P:carbon utilization"/>
    <property type="evidence" value="ECO:0007669"/>
    <property type="project" value="InterPro"/>
</dbReference>
<proteinExistence type="inferred from homology"/>
<comment type="cofactor">
    <cofactor evidence="6">
        <name>Zn(2+)</name>
        <dbReference type="ChEBI" id="CHEBI:29105"/>
    </cofactor>
    <text evidence="6">Binds 1 zinc ion per subunit.</text>
</comment>
<protein>
    <recommendedName>
        <fullName evidence="2 7">Carbonic anhydrase</fullName>
        <ecNumber evidence="2 7">4.2.1.1</ecNumber>
    </recommendedName>
    <alternativeName>
        <fullName evidence="7">Carbonate dehydratase</fullName>
    </alternativeName>
</protein>
<feature type="binding site" evidence="6">
    <location>
        <position position="179"/>
    </location>
    <ligand>
        <name>Zn(2+)</name>
        <dbReference type="ChEBI" id="CHEBI:29105"/>
    </ligand>
</feature>
<organism evidence="8 9">
    <name type="scientific">Vitis vinifera</name>
    <name type="common">Grape</name>
    <dbReference type="NCBI Taxonomy" id="29760"/>
    <lineage>
        <taxon>Eukaryota</taxon>
        <taxon>Viridiplantae</taxon>
        <taxon>Streptophyta</taxon>
        <taxon>Embryophyta</taxon>
        <taxon>Tracheophyta</taxon>
        <taxon>Spermatophyta</taxon>
        <taxon>Magnoliopsida</taxon>
        <taxon>eudicotyledons</taxon>
        <taxon>Gunneridae</taxon>
        <taxon>Pentapetalae</taxon>
        <taxon>rosids</taxon>
        <taxon>Vitales</taxon>
        <taxon>Vitaceae</taxon>
        <taxon>Viteae</taxon>
        <taxon>Vitis</taxon>
    </lineage>
</organism>
<evidence type="ECO:0000256" key="4">
    <source>
        <dbReference type="ARBA" id="ARBA00023239"/>
    </source>
</evidence>
<keyword evidence="6" id="KW-0479">Metal-binding</keyword>
<keyword evidence="4 7" id="KW-0456">Lyase</keyword>
<evidence type="ECO:0000256" key="5">
    <source>
        <dbReference type="ARBA" id="ARBA00048348"/>
    </source>
</evidence>
<comment type="function">
    <text evidence="7">Reversible hydration of carbon dioxide.</text>
</comment>
<comment type="similarity">
    <text evidence="1 7">Belongs to the beta-class carbonic anhydrase family.</text>
</comment>
<dbReference type="Pfam" id="PF00484">
    <property type="entry name" value="Pro_CA"/>
    <property type="match status" value="1"/>
</dbReference>
<accession>A0A438EFY2</accession>
<evidence type="ECO:0000256" key="1">
    <source>
        <dbReference type="ARBA" id="ARBA00006217"/>
    </source>
</evidence>
<dbReference type="PANTHER" id="PTHR11002:SF56">
    <property type="entry name" value="BETA CARBONIC ANHYDRASE 2, CHLOROPLASTIC"/>
    <property type="match status" value="1"/>
</dbReference>
<dbReference type="SUPFAM" id="SSF53056">
    <property type="entry name" value="beta-carbonic anhydrase, cab"/>
    <property type="match status" value="1"/>
</dbReference>
<evidence type="ECO:0000256" key="6">
    <source>
        <dbReference type="PIRSR" id="PIRSR601765-1"/>
    </source>
</evidence>
<sequence>MKEILSPTSKPNLQGPNVNCYDKQLVSHLSLPSPIPQNKATLRPSISARLNSPASPAPPNLIQNKPVFAAPAPIITPTWREDMGNGSYDEAVEGLRKLLRKNPALHAELAKGQSPSSWCSHARTLGFAHHMCWTSNQGMLLWSGTFANMVKYSGVGSAVEYAVLHLKVEHIVVIGHSCCGGIKGLMSFPFDGTSSTRENELNMGMGLLLALFNSTLGDFIEDWVKIGLPCQVQGGSREAVNVSLGNLLSYPFVREGLVKKTLTLKGGYYDFVKGTFELWGLDFGLSPSFSV</sequence>
<dbReference type="PANTHER" id="PTHR11002">
    <property type="entry name" value="CARBONIC ANHYDRASE"/>
    <property type="match status" value="1"/>
</dbReference>
<gene>
    <name evidence="8" type="primary">CAHC_7</name>
    <name evidence="8" type="ORF">CK203_067290</name>
</gene>
<dbReference type="GO" id="GO:0004089">
    <property type="term" value="F:carbonate dehydratase activity"/>
    <property type="evidence" value="ECO:0007669"/>
    <property type="project" value="UniProtKB-UniRule"/>
</dbReference>
<dbReference type="SMART" id="SM00947">
    <property type="entry name" value="Pro_CA"/>
    <property type="match status" value="1"/>
</dbReference>
<feature type="binding site" evidence="6">
    <location>
        <position position="176"/>
    </location>
    <ligand>
        <name>Zn(2+)</name>
        <dbReference type="ChEBI" id="CHEBI:29105"/>
    </ligand>
</feature>
<evidence type="ECO:0000256" key="3">
    <source>
        <dbReference type="ARBA" id="ARBA00022833"/>
    </source>
</evidence>
<comment type="caution">
    <text evidence="8">The sequence shown here is derived from an EMBL/GenBank/DDBJ whole genome shotgun (WGS) entry which is preliminary data.</text>
</comment>